<keyword evidence="5 8" id="KW-0648">Protein biosynthesis</keyword>
<evidence type="ECO:0000256" key="9">
    <source>
        <dbReference type="RuleBase" id="RU363036"/>
    </source>
</evidence>
<dbReference type="OrthoDB" id="9801042at2"/>
<dbReference type="SUPFAM" id="SSF52374">
    <property type="entry name" value="Nucleotidylyl transferase"/>
    <property type="match status" value="1"/>
</dbReference>
<dbReference type="PROSITE" id="PS00178">
    <property type="entry name" value="AA_TRNA_LIGASE_I"/>
    <property type="match status" value="1"/>
</dbReference>
<protein>
    <recommendedName>
        <fullName evidence="8">Tryptophan--tRNA ligase</fullName>
        <ecNumber evidence="8">6.1.1.2</ecNumber>
    </recommendedName>
    <alternativeName>
        <fullName evidence="8">Tryptophanyl-tRNA synthetase</fullName>
        <shortName evidence="8">TrpRS</shortName>
    </alternativeName>
</protein>
<dbReference type="Proteomes" id="UP000006866">
    <property type="component" value="Chromosome"/>
</dbReference>
<dbReference type="PATRIC" id="fig|572479.3.peg.2095"/>
<feature type="binding site" evidence="8">
    <location>
        <begin position="198"/>
        <end position="202"/>
    </location>
    <ligand>
        <name>ATP</name>
        <dbReference type="ChEBI" id="CHEBI:30616"/>
    </ligand>
</feature>
<keyword evidence="8" id="KW-0963">Cytoplasm</keyword>
<evidence type="ECO:0000256" key="6">
    <source>
        <dbReference type="ARBA" id="ARBA00023146"/>
    </source>
</evidence>
<dbReference type="AlphaFoldDB" id="E3DS29"/>
<dbReference type="EC" id="6.1.1.2" evidence="8"/>
<feature type="binding site" evidence="8">
    <location>
        <position position="138"/>
    </location>
    <ligand>
        <name>L-tryptophan</name>
        <dbReference type="ChEBI" id="CHEBI:57912"/>
    </ligand>
</feature>
<organism evidence="10 11">
    <name type="scientific">Halanaerobium praevalens (strain ATCC 33744 / DSM 2228 / GSL)</name>
    <dbReference type="NCBI Taxonomy" id="572479"/>
    <lineage>
        <taxon>Bacteria</taxon>
        <taxon>Bacillati</taxon>
        <taxon>Bacillota</taxon>
        <taxon>Clostridia</taxon>
        <taxon>Halanaerobiales</taxon>
        <taxon>Halanaerobiaceae</taxon>
        <taxon>Halanaerobium</taxon>
    </lineage>
</organism>
<sequence>MQAAKKRVFSGIQPTGKIHIGNYVGALSLWVENQKKYDNIFCIVDLHSLTIPENIDPKYLRKKVKEIAALYLACGIDPQESTIFVQSHVPQHAELTWLLNCVTPMGWLQRMTQFKDKSKKSDSVSTALFDYPVLMASDILLYQTDLVPVGEDQKQHIEITRDIAQRFNHLYGDTFKIPKELIKKSGARIMGFDDPENKMSKSTGEIKARHSIGLLDSKADIKNTIMKATTDSNREFRFDHASAGVKNMLVLYENLSGKSRSKIEAHFAGSNYGQLKRELVELTIENLEPIQKEYQRIIKEDSYLDDILEKGQKKASQIAAKTLAEVKKNMGLN</sequence>
<evidence type="ECO:0000256" key="1">
    <source>
        <dbReference type="ARBA" id="ARBA00005594"/>
    </source>
</evidence>
<comment type="subunit">
    <text evidence="8">Homodimer.</text>
</comment>
<dbReference type="KEGG" id="hpk:Hprae_2058"/>
<comment type="catalytic activity">
    <reaction evidence="7 8">
        <text>tRNA(Trp) + L-tryptophan + ATP = L-tryptophyl-tRNA(Trp) + AMP + diphosphate + H(+)</text>
        <dbReference type="Rhea" id="RHEA:24080"/>
        <dbReference type="Rhea" id="RHEA-COMP:9671"/>
        <dbReference type="Rhea" id="RHEA-COMP:9705"/>
        <dbReference type="ChEBI" id="CHEBI:15378"/>
        <dbReference type="ChEBI" id="CHEBI:30616"/>
        <dbReference type="ChEBI" id="CHEBI:33019"/>
        <dbReference type="ChEBI" id="CHEBI:57912"/>
        <dbReference type="ChEBI" id="CHEBI:78442"/>
        <dbReference type="ChEBI" id="CHEBI:78535"/>
        <dbReference type="ChEBI" id="CHEBI:456215"/>
        <dbReference type="EC" id="6.1.1.2"/>
    </reaction>
</comment>
<evidence type="ECO:0000256" key="7">
    <source>
        <dbReference type="ARBA" id="ARBA00049929"/>
    </source>
</evidence>
<dbReference type="Gene3D" id="1.10.240.10">
    <property type="entry name" value="Tyrosyl-Transfer RNA Synthetase"/>
    <property type="match status" value="1"/>
</dbReference>
<evidence type="ECO:0000256" key="8">
    <source>
        <dbReference type="HAMAP-Rule" id="MF_00140"/>
    </source>
</evidence>
<feature type="binding site" evidence="8">
    <location>
        <begin position="21"/>
        <end position="22"/>
    </location>
    <ligand>
        <name>ATP</name>
        <dbReference type="ChEBI" id="CHEBI:30616"/>
    </ligand>
</feature>
<feature type="binding site" evidence="8">
    <location>
        <begin position="150"/>
        <end position="152"/>
    </location>
    <ligand>
        <name>ATP</name>
        <dbReference type="ChEBI" id="CHEBI:30616"/>
    </ligand>
</feature>
<keyword evidence="11" id="KW-1185">Reference proteome</keyword>
<dbReference type="GO" id="GO:0005829">
    <property type="term" value="C:cytosol"/>
    <property type="evidence" value="ECO:0007669"/>
    <property type="project" value="TreeGrafter"/>
</dbReference>
<dbReference type="PANTHER" id="PTHR43766:SF1">
    <property type="entry name" value="TRYPTOPHAN--TRNA LIGASE, MITOCHONDRIAL"/>
    <property type="match status" value="1"/>
</dbReference>
<evidence type="ECO:0000256" key="4">
    <source>
        <dbReference type="ARBA" id="ARBA00022840"/>
    </source>
</evidence>
<keyword evidence="4 8" id="KW-0067">ATP-binding</keyword>
<dbReference type="InterPro" id="IPR024109">
    <property type="entry name" value="Trp-tRNA-ligase_bac-type"/>
</dbReference>
<dbReference type="Gene3D" id="3.40.50.620">
    <property type="entry name" value="HUPs"/>
    <property type="match status" value="1"/>
</dbReference>
<dbReference type="GO" id="GO:0006436">
    <property type="term" value="P:tryptophanyl-tRNA aminoacylation"/>
    <property type="evidence" value="ECO:0007669"/>
    <property type="project" value="UniProtKB-UniRule"/>
</dbReference>
<evidence type="ECO:0000256" key="3">
    <source>
        <dbReference type="ARBA" id="ARBA00022741"/>
    </source>
</evidence>
<dbReference type="NCBIfam" id="TIGR00233">
    <property type="entry name" value="trpS"/>
    <property type="match status" value="1"/>
</dbReference>
<evidence type="ECO:0000313" key="11">
    <source>
        <dbReference type="Proteomes" id="UP000006866"/>
    </source>
</evidence>
<dbReference type="RefSeq" id="WP_014554193.1">
    <property type="nucleotide sequence ID" value="NC_017455.1"/>
</dbReference>
<evidence type="ECO:0000256" key="5">
    <source>
        <dbReference type="ARBA" id="ARBA00022917"/>
    </source>
</evidence>
<keyword evidence="3 8" id="KW-0547">Nucleotide-binding</keyword>
<feature type="short sequence motif" description="'KMSKS' region" evidence="8">
    <location>
        <begin position="198"/>
        <end position="202"/>
    </location>
</feature>
<feature type="binding site" evidence="8">
    <location>
        <position position="189"/>
    </location>
    <ligand>
        <name>ATP</name>
        <dbReference type="ChEBI" id="CHEBI:30616"/>
    </ligand>
</feature>
<dbReference type="InterPro" id="IPR002306">
    <property type="entry name" value="Trp-tRNA-ligase"/>
</dbReference>
<evidence type="ECO:0000313" key="10">
    <source>
        <dbReference type="EMBL" id="ADO78177.1"/>
    </source>
</evidence>
<dbReference type="InterPro" id="IPR001412">
    <property type="entry name" value="aa-tRNA-synth_I_CS"/>
</dbReference>
<dbReference type="HAMAP" id="MF_00140_B">
    <property type="entry name" value="Trp_tRNA_synth_B"/>
    <property type="match status" value="1"/>
</dbReference>
<proteinExistence type="inferred from homology"/>
<evidence type="ECO:0000256" key="2">
    <source>
        <dbReference type="ARBA" id="ARBA00022598"/>
    </source>
</evidence>
<dbReference type="GO" id="GO:0005524">
    <property type="term" value="F:ATP binding"/>
    <property type="evidence" value="ECO:0007669"/>
    <property type="project" value="UniProtKB-UniRule"/>
</dbReference>
<gene>
    <name evidence="8" type="primary">trpS</name>
    <name evidence="10" type="ordered locus">Hprae_2058</name>
</gene>
<feature type="short sequence motif" description="'HIGH' region" evidence="8">
    <location>
        <begin position="14"/>
        <end position="22"/>
    </location>
</feature>
<reference evidence="11" key="1">
    <citation type="submission" date="2010-10" db="EMBL/GenBank/DDBJ databases">
        <title>The complete genome of Halanaerobium praevalens DSM 2228.</title>
        <authorList>
            <consortium name="US DOE Joint Genome Institute (JGI-PGF)"/>
            <person name="Lucas S."/>
            <person name="Copeland A."/>
            <person name="Lapidus A."/>
            <person name="Glavina del Rio T."/>
            <person name="Dalin E."/>
            <person name="Tice H."/>
            <person name="Bruce D."/>
            <person name="Goodwin L."/>
            <person name="Pitluck S."/>
            <person name="Kyrpides N."/>
            <person name="Mavromatis K."/>
            <person name="Ivanova N."/>
            <person name="Ovchinnikova G."/>
            <person name="Chertkov O."/>
            <person name="Detter J.C."/>
            <person name="Han C."/>
            <person name="Larimer F."/>
            <person name="Land M."/>
            <person name="Hauser L."/>
            <person name="Markowitz V."/>
            <person name="Cheng J.-F."/>
            <person name="Hugenholtz P."/>
            <person name="Woyke T."/>
            <person name="Wu D."/>
            <person name="Tindall B."/>
            <person name="Pomrenke H.G."/>
            <person name="Brambilla E."/>
            <person name="Klenk H.-P."/>
            <person name="Eisen J.A."/>
        </authorList>
    </citation>
    <scope>NUCLEOTIDE SEQUENCE [LARGE SCALE GENOMIC DNA]</scope>
    <source>
        <strain evidence="11">ATCC 33744 / DSM 2228 / GSL</strain>
    </source>
</reference>
<comment type="subcellular location">
    <subcellularLocation>
        <location evidence="8">Cytoplasm</location>
    </subcellularLocation>
</comment>
<name>E3DS29_HALPG</name>
<comment type="function">
    <text evidence="8">Catalyzes the attachment of tryptophan to tRNA(Trp).</text>
</comment>
<keyword evidence="2 8" id="KW-0436">Ligase</keyword>
<dbReference type="InterPro" id="IPR002305">
    <property type="entry name" value="aa-tRNA-synth_Ic"/>
</dbReference>
<dbReference type="PANTHER" id="PTHR43766">
    <property type="entry name" value="TRYPTOPHAN--TRNA LIGASE, MITOCHONDRIAL"/>
    <property type="match status" value="1"/>
</dbReference>
<keyword evidence="6 8" id="KW-0030">Aminoacyl-tRNA synthetase</keyword>
<dbReference type="InterPro" id="IPR014729">
    <property type="entry name" value="Rossmann-like_a/b/a_fold"/>
</dbReference>
<dbReference type="CDD" id="cd00806">
    <property type="entry name" value="TrpRS_core"/>
    <property type="match status" value="1"/>
</dbReference>
<dbReference type="InterPro" id="IPR050203">
    <property type="entry name" value="Trp-tRNA_synthetase"/>
</dbReference>
<accession>E3DS29</accession>
<dbReference type="STRING" id="572479.Hprae_2058"/>
<dbReference type="eggNOG" id="COG0180">
    <property type="taxonomic scope" value="Bacteria"/>
</dbReference>
<comment type="similarity">
    <text evidence="1 8 9">Belongs to the class-I aminoacyl-tRNA synthetase family.</text>
</comment>
<dbReference type="PRINTS" id="PR01039">
    <property type="entry name" value="TRNASYNTHTRP"/>
</dbReference>
<dbReference type="Pfam" id="PF00579">
    <property type="entry name" value="tRNA-synt_1b"/>
    <property type="match status" value="1"/>
</dbReference>
<reference evidence="10 11" key="2">
    <citation type="journal article" date="2011" name="Stand. Genomic Sci.">
        <title>Complete genome sequence of the extremely halophilic Halanaerobium praevalens type strain (GSL).</title>
        <authorList>
            <person name="Ivanova N."/>
            <person name="Sikorski J."/>
            <person name="Chertkov O."/>
            <person name="Nolan M."/>
            <person name="Lucas S."/>
            <person name="Hammon N."/>
            <person name="Deshpande S."/>
            <person name="Cheng J.F."/>
            <person name="Tapia R."/>
            <person name="Han C."/>
            <person name="Goodwin L."/>
            <person name="Pitluck S."/>
            <person name="Huntemann M."/>
            <person name="Liolios K."/>
            <person name="Pagani I."/>
            <person name="Mavromatis K."/>
            <person name="Ovchinikova G."/>
            <person name="Pati A."/>
            <person name="Chen A."/>
            <person name="Palaniappan K."/>
            <person name="Land M."/>
            <person name="Hauser L."/>
            <person name="Brambilla E.M."/>
            <person name="Kannan K.P."/>
            <person name="Rohde M."/>
            <person name="Tindall B.J."/>
            <person name="Goker M."/>
            <person name="Detter J.C."/>
            <person name="Woyke T."/>
            <person name="Bristow J."/>
            <person name="Eisen J.A."/>
            <person name="Markowitz V."/>
            <person name="Hugenholtz P."/>
            <person name="Kyrpides N.C."/>
            <person name="Klenk H.P."/>
            <person name="Lapidus A."/>
        </authorList>
    </citation>
    <scope>NUCLEOTIDE SEQUENCE [LARGE SCALE GENOMIC DNA]</scope>
    <source>
        <strain evidence="11">ATCC 33744 / DSM 2228 / GSL</strain>
    </source>
</reference>
<dbReference type="GO" id="GO:0004830">
    <property type="term" value="F:tryptophan-tRNA ligase activity"/>
    <property type="evidence" value="ECO:0007669"/>
    <property type="project" value="UniProtKB-UniRule"/>
</dbReference>
<dbReference type="HOGENOM" id="CLU_029244_1_1_9"/>
<feature type="binding site" evidence="8">
    <location>
        <begin position="13"/>
        <end position="15"/>
    </location>
    <ligand>
        <name>ATP</name>
        <dbReference type="ChEBI" id="CHEBI:30616"/>
    </ligand>
</feature>
<dbReference type="EMBL" id="CP002175">
    <property type="protein sequence ID" value="ADO78177.1"/>
    <property type="molecule type" value="Genomic_DNA"/>
</dbReference>